<sequence length="772" mass="82424">MAVTLFVTAIGLSSPSAAAPPPAVQPAGLDRTVTLITGDQVQTSPDLRQVRFVPGPGRRNVRFSIHRTPGAVFVVPSDAGRLIADDRLDRRLFDLRQMVSDDDSLPLVVTSSRPTSVRVPKAKAADLYAELAGTRRPAVPVSKIWLDDGHAAPPGGSSVKLPVVPSTESIEYDEQRWPHTDDKPQDKTVTYTNDGEEPVQLELEAVLTAPDGKPAPASAVSLSASSLTVPAHGTAQVVVTSNTNHAGPDGLYTGRLTARLASGDTLTTTLAVQREVESYDLTVRHLDRTGTETSDYYDFLVDRDATEEHDGSQLFLGGDGSEYQLRVPKGRYLLESWFGTETDRKESTDLVLPQLDMTADRTITLDARQAKPVKISVPDQRAGNDFTLASYELVTPLFTYGGGVGGFGDPVLFTGQVGASVPGLTSNIHSEFAVGAPDPEGGYTDSPVVYHLHWGKLDGTFDGFTKAVRDSQLATLQPTITAGAEQTTAVWSALRVSPRVGIDFLEAYKYTKLPATPIVRMTVADDFRWQPRVQYLSDTARAGFTQSAVDCRAGRTCASQWGDTVVTPVVADARLLEFQSLDAVNHTDLSRAGDVLTLSAAGTDGSGHIASRTGTFTLSPDGGTHVKVPNDGTAAVDVSPDEATYKLDLVTMGSPLGVSTRTISSWRFTSGTTATKTALPLWTVKYGRGTPKVLPFELKPLLGAKVGTLTAVGLQTSTDDGATWQPAKVRRTGPNRYVAEVTAPADGKTVSVRTTVADSHGNTLDQAYTVRH</sequence>
<evidence type="ECO:0008006" key="5">
    <source>
        <dbReference type="Google" id="ProtNLM"/>
    </source>
</evidence>
<dbReference type="Gene3D" id="2.60.40.10">
    <property type="entry name" value="Immunoglobulins"/>
    <property type="match status" value="1"/>
</dbReference>
<feature type="compositionally biased region" description="Basic and acidic residues" evidence="1">
    <location>
        <begin position="173"/>
        <end position="186"/>
    </location>
</feature>
<dbReference type="InterPro" id="IPR013783">
    <property type="entry name" value="Ig-like_fold"/>
</dbReference>
<name>A0A4R0JT47_9ACTN</name>
<feature type="chain" id="PRO_5020740877" description="Peptidase" evidence="2">
    <location>
        <begin position="19"/>
        <end position="772"/>
    </location>
</feature>
<dbReference type="OrthoDB" id="5167143at2"/>
<feature type="region of interest" description="Disordered" evidence="1">
    <location>
        <begin position="169"/>
        <end position="192"/>
    </location>
</feature>
<reference evidence="3 4" key="1">
    <citation type="submission" date="2019-02" db="EMBL/GenBank/DDBJ databases">
        <title>Kribbella capetownensis sp. nov. and Kribbella speibonae sp. nov., isolated from soil.</title>
        <authorList>
            <person name="Curtis S.M."/>
            <person name="Norton I."/>
            <person name="Everest G.J."/>
            <person name="Meyers P.R."/>
        </authorList>
    </citation>
    <scope>NUCLEOTIDE SEQUENCE [LARGE SCALE GENOMIC DNA]</scope>
    <source>
        <strain evidence="3 4">YM53</strain>
    </source>
</reference>
<comment type="caution">
    <text evidence="3">The sequence shown here is derived from an EMBL/GenBank/DDBJ whole genome shotgun (WGS) entry which is preliminary data.</text>
</comment>
<protein>
    <recommendedName>
        <fullName evidence="5">Peptidase</fullName>
    </recommendedName>
</protein>
<dbReference type="RefSeq" id="WP_131517586.1">
    <property type="nucleotide sequence ID" value="NZ_SJKD01000008.1"/>
</dbReference>
<keyword evidence="2" id="KW-0732">Signal</keyword>
<evidence type="ECO:0000313" key="4">
    <source>
        <dbReference type="Proteomes" id="UP000293342"/>
    </source>
</evidence>
<evidence type="ECO:0000313" key="3">
    <source>
        <dbReference type="EMBL" id="TCC45295.1"/>
    </source>
</evidence>
<dbReference type="GO" id="GO:0005975">
    <property type="term" value="P:carbohydrate metabolic process"/>
    <property type="evidence" value="ECO:0007669"/>
    <property type="project" value="UniProtKB-ARBA"/>
</dbReference>
<accession>A0A4R0JT47</accession>
<dbReference type="AlphaFoldDB" id="A0A4R0JT47"/>
<proteinExistence type="predicted"/>
<dbReference type="Proteomes" id="UP000293342">
    <property type="component" value="Unassembled WGS sequence"/>
</dbReference>
<feature type="signal peptide" evidence="2">
    <location>
        <begin position="1"/>
        <end position="18"/>
    </location>
</feature>
<organism evidence="3 4">
    <name type="scientific">Kribbella capetownensis</name>
    <dbReference type="NCBI Taxonomy" id="1572659"/>
    <lineage>
        <taxon>Bacteria</taxon>
        <taxon>Bacillati</taxon>
        <taxon>Actinomycetota</taxon>
        <taxon>Actinomycetes</taxon>
        <taxon>Propionibacteriales</taxon>
        <taxon>Kribbellaceae</taxon>
        <taxon>Kribbella</taxon>
    </lineage>
</organism>
<evidence type="ECO:0000256" key="1">
    <source>
        <dbReference type="SAM" id="MobiDB-lite"/>
    </source>
</evidence>
<keyword evidence="4" id="KW-1185">Reference proteome</keyword>
<evidence type="ECO:0000256" key="2">
    <source>
        <dbReference type="SAM" id="SignalP"/>
    </source>
</evidence>
<dbReference type="EMBL" id="SJKD01000008">
    <property type="protein sequence ID" value="TCC45295.1"/>
    <property type="molecule type" value="Genomic_DNA"/>
</dbReference>
<gene>
    <name evidence="3" type="ORF">E0H75_32955</name>
</gene>